<evidence type="ECO:0000313" key="11">
    <source>
        <dbReference type="Proteomes" id="UP000004827"/>
    </source>
</evidence>
<dbReference type="Pfam" id="PF07690">
    <property type="entry name" value="MFS_1"/>
    <property type="match status" value="1"/>
</dbReference>
<evidence type="ECO:0000256" key="2">
    <source>
        <dbReference type="ARBA" id="ARBA00008335"/>
    </source>
</evidence>
<evidence type="ECO:0000256" key="1">
    <source>
        <dbReference type="ARBA" id="ARBA00004651"/>
    </source>
</evidence>
<feature type="transmembrane region" description="Helical" evidence="8">
    <location>
        <begin position="227"/>
        <end position="246"/>
    </location>
</feature>
<dbReference type="AlphaFoldDB" id="D2YE30"/>
<dbReference type="InterPro" id="IPR036259">
    <property type="entry name" value="MFS_trans_sf"/>
</dbReference>
<dbReference type="CDD" id="cd17324">
    <property type="entry name" value="MFS_NepI_like"/>
    <property type="match status" value="1"/>
</dbReference>
<reference evidence="10 11" key="1">
    <citation type="journal article" date="2009" name="BMC Evol. Biol.">
        <title>Genomic taxonomy of Vibrios.</title>
        <authorList>
            <person name="Thompson C.C."/>
            <person name="Vicente A.C."/>
            <person name="Souza R.C."/>
            <person name="Vasconcelos A.T."/>
            <person name="Vesth T."/>
            <person name="Alves N.Jr."/>
            <person name="Ussery D.W."/>
            <person name="Iida T."/>
            <person name="Thompson F.L."/>
        </authorList>
    </citation>
    <scope>NUCLEOTIDE SEQUENCE [LARGE SCALE GENOMIC DNA]</scope>
    <source>
        <strain evidence="10 11">VM603</strain>
    </source>
</reference>
<dbReference type="GO" id="GO:0005886">
    <property type="term" value="C:plasma membrane"/>
    <property type="evidence" value="ECO:0007669"/>
    <property type="project" value="UniProtKB-SubCell"/>
</dbReference>
<evidence type="ECO:0000259" key="9">
    <source>
        <dbReference type="PROSITE" id="PS50850"/>
    </source>
</evidence>
<feature type="transmembrane region" description="Helical" evidence="8">
    <location>
        <begin position="258"/>
        <end position="277"/>
    </location>
</feature>
<evidence type="ECO:0000256" key="6">
    <source>
        <dbReference type="ARBA" id="ARBA00022989"/>
    </source>
</evidence>
<proteinExistence type="inferred from homology"/>
<dbReference type="PANTHER" id="PTHR43271">
    <property type="entry name" value="BLL2771 PROTEIN"/>
    <property type="match status" value="1"/>
</dbReference>
<dbReference type="PANTHER" id="PTHR43271:SF1">
    <property type="entry name" value="INNER MEMBRANE TRANSPORT PROTEIN YNFM"/>
    <property type="match status" value="1"/>
</dbReference>
<accession>D2YE30</accession>
<keyword evidence="3" id="KW-0813">Transport</keyword>
<evidence type="ECO:0000256" key="8">
    <source>
        <dbReference type="SAM" id="Phobius"/>
    </source>
</evidence>
<evidence type="ECO:0000256" key="5">
    <source>
        <dbReference type="ARBA" id="ARBA00022692"/>
    </source>
</evidence>
<comment type="caution">
    <text evidence="10">The sequence shown here is derived from an EMBL/GenBank/DDBJ whole genome shotgun (WGS) entry which is preliminary data.</text>
</comment>
<dbReference type="GO" id="GO:0022857">
    <property type="term" value="F:transmembrane transporter activity"/>
    <property type="evidence" value="ECO:0007669"/>
    <property type="project" value="InterPro"/>
</dbReference>
<dbReference type="Gene3D" id="1.20.1250.20">
    <property type="entry name" value="MFS general substrate transporter like domains"/>
    <property type="match status" value="1"/>
</dbReference>
<dbReference type="Proteomes" id="UP000004827">
    <property type="component" value="Unassembled WGS sequence"/>
</dbReference>
<feature type="transmembrane region" description="Helical" evidence="8">
    <location>
        <begin position="177"/>
        <end position="199"/>
    </location>
</feature>
<dbReference type="SUPFAM" id="SSF103473">
    <property type="entry name" value="MFS general substrate transporter"/>
    <property type="match status" value="1"/>
</dbReference>
<dbReference type="InterPro" id="IPR020846">
    <property type="entry name" value="MFS_dom"/>
</dbReference>
<feature type="transmembrane region" description="Helical" evidence="8">
    <location>
        <begin position="63"/>
        <end position="81"/>
    </location>
</feature>
<dbReference type="PROSITE" id="PS50850">
    <property type="entry name" value="MFS"/>
    <property type="match status" value="1"/>
</dbReference>
<sequence length="418" mass="45542">MITSPPFSTSDRCMIELHSPQYLKVTFALAFGSFLVFCNLYLFQPILPYLANHFAVSETQINWLFAASTFALSLCLVPWAVTSEAVGRRLVMLTGLFAMPLIGLAMLYAEQFWFLVLTRALMGVALAAFASVAVAYMVEELSPQAFGKAIGGYIAANSLGGITGRIAGGLLTDALGWQHAVIAMAIFTLIGALLVAYLLPVQQHFKPQRGLFFHHNRALVKHLKNRTLWLAMLIGGVNFALFVNLYSVMGFRLVAEPYSLPIGIASLIFVCYLAGTLSSKLTANWNRRFAAIPGMMLGALISMSGMLIALIEAIPAMLLGLILISFGAFFTHTLAYAWVSQKATQAKATATALYLVHYYIGGSLGGFYLLYCWQHGGWAMVTLGGLALYVVLFILGWRLSRQNKQTPHGSQALVSPSV</sequence>
<dbReference type="InterPro" id="IPR011701">
    <property type="entry name" value="MFS"/>
</dbReference>
<dbReference type="EMBL" id="ACYU01000083">
    <property type="protein sequence ID" value="EEW06993.1"/>
    <property type="molecule type" value="Genomic_DNA"/>
</dbReference>
<feature type="transmembrane region" description="Helical" evidence="8">
    <location>
        <begin position="22"/>
        <end position="43"/>
    </location>
</feature>
<feature type="transmembrane region" description="Helical" evidence="8">
    <location>
        <begin position="351"/>
        <end position="371"/>
    </location>
</feature>
<keyword evidence="5 8" id="KW-0812">Transmembrane</keyword>
<feature type="transmembrane region" description="Helical" evidence="8">
    <location>
        <begin position="317"/>
        <end position="339"/>
    </location>
</feature>
<keyword evidence="4" id="KW-1003">Cell membrane</keyword>
<keyword evidence="6 8" id="KW-1133">Transmembrane helix</keyword>
<organism evidence="10 11">
    <name type="scientific">Vibrio mimicus VM603</name>
    <dbReference type="NCBI Taxonomy" id="671074"/>
    <lineage>
        <taxon>Bacteria</taxon>
        <taxon>Pseudomonadati</taxon>
        <taxon>Pseudomonadota</taxon>
        <taxon>Gammaproteobacteria</taxon>
        <taxon>Vibrionales</taxon>
        <taxon>Vibrionaceae</taxon>
        <taxon>Vibrio</taxon>
    </lineage>
</organism>
<feature type="transmembrane region" description="Helical" evidence="8">
    <location>
        <begin position="289"/>
        <end position="311"/>
    </location>
</feature>
<gene>
    <name evidence="10" type="ORF">VMB_17770</name>
</gene>
<protein>
    <submittedName>
        <fullName evidence="10">Multidrug resistance protein, putative</fullName>
    </submittedName>
</protein>
<name>D2YE30_VIBMI</name>
<evidence type="ECO:0000256" key="4">
    <source>
        <dbReference type="ARBA" id="ARBA00022475"/>
    </source>
</evidence>
<comment type="subcellular location">
    <subcellularLocation>
        <location evidence="1">Cell membrane</location>
        <topology evidence="1">Multi-pass membrane protein</topology>
    </subcellularLocation>
</comment>
<evidence type="ECO:0000256" key="7">
    <source>
        <dbReference type="ARBA" id="ARBA00023136"/>
    </source>
</evidence>
<keyword evidence="7 8" id="KW-0472">Membrane</keyword>
<evidence type="ECO:0000256" key="3">
    <source>
        <dbReference type="ARBA" id="ARBA00022448"/>
    </source>
</evidence>
<feature type="domain" description="Major facilitator superfamily (MFS) profile" evidence="9">
    <location>
        <begin position="25"/>
        <end position="402"/>
    </location>
</feature>
<feature type="transmembrane region" description="Helical" evidence="8">
    <location>
        <begin position="114"/>
        <end position="138"/>
    </location>
</feature>
<evidence type="ECO:0000313" key="10">
    <source>
        <dbReference type="EMBL" id="EEW06993.1"/>
    </source>
</evidence>
<feature type="transmembrane region" description="Helical" evidence="8">
    <location>
        <begin position="150"/>
        <end position="171"/>
    </location>
</feature>
<dbReference type="FunFam" id="1.20.1250.20:FF:000723">
    <property type="entry name" value="Putative multidrug resistance protein"/>
    <property type="match status" value="1"/>
</dbReference>
<comment type="similarity">
    <text evidence="2">Belongs to the major facilitator superfamily.</text>
</comment>
<feature type="transmembrane region" description="Helical" evidence="8">
    <location>
        <begin position="377"/>
        <end position="397"/>
    </location>
</feature>
<feature type="transmembrane region" description="Helical" evidence="8">
    <location>
        <begin position="90"/>
        <end position="108"/>
    </location>
</feature>